<dbReference type="Proteomes" id="UP001443914">
    <property type="component" value="Unassembled WGS sequence"/>
</dbReference>
<proteinExistence type="predicted"/>
<organism evidence="2 3">
    <name type="scientific">Saponaria officinalis</name>
    <name type="common">Common soapwort</name>
    <name type="synonym">Lychnis saponaria</name>
    <dbReference type="NCBI Taxonomy" id="3572"/>
    <lineage>
        <taxon>Eukaryota</taxon>
        <taxon>Viridiplantae</taxon>
        <taxon>Streptophyta</taxon>
        <taxon>Embryophyta</taxon>
        <taxon>Tracheophyta</taxon>
        <taxon>Spermatophyta</taxon>
        <taxon>Magnoliopsida</taxon>
        <taxon>eudicotyledons</taxon>
        <taxon>Gunneridae</taxon>
        <taxon>Pentapetalae</taxon>
        <taxon>Caryophyllales</taxon>
        <taxon>Caryophyllaceae</taxon>
        <taxon>Caryophylleae</taxon>
        <taxon>Saponaria</taxon>
    </lineage>
</organism>
<evidence type="ECO:0000313" key="2">
    <source>
        <dbReference type="EMBL" id="KAK9741163.1"/>
    </source>
</evidence>
<dbReference type="AlphaFoldDB" id="A0AAW1M624"/>
<sequence>MTGPLPNPYHIRMDPNERVSQHVANLRESIRIYNSVFPKFSLSPPYQANCLVETLPNIVPWSDIKEKYHDLIISGFPNYERYLYIGSVNSFWYPTFEDIAADLVTMEINNVVYLSDEESVSENDVVEEERDEEDYGSGYESGNEISTISLNGSSSDDEED</sequence>
<evidence type="ECO:0000256" key="1">
    <source>
        <dbReference type="SAM" id="MobiDB-lite"/>
    </source>
</evidence>
<feature type="region of interest" description="Disordered" evidence="1">
    <location>
        <begin position="118"/>
        <end position="160"/>
    </location>
</feature>
<accession>A0AAW1M624</accession>
<protein>
    <submittedName>
        <fullName evidence="2">Uncharacterized protein</fullName>
    </submittedName>
</protein>
<keyword evidence="3" id="KW-1185">Reference proteome</keyword>
<name>A0AAW1M624_SAPOF</name>
<feature type="compositionally biased region" description="Acidic residues" evidence="1">
    <location>
        <begin position="118"/>
        <end position="135"/>
    </location>
</feature>
<comment type="caution">
    <text evidence="2">The sequence shown here is derived from an EMBL/GenBank/DDBJ whole genome shotgun (WGS) entry which is preliminary data.</text>
</comment>
<gene>
    <name evidence="2" type="ORF">RND81_03G086200</name>
</gene>
<feature type="compositionally biased region" description="Polar residues" evidence="1">
    <location>
        <begin position="143"/>
        <end position="154"/>
    </location>
</feature>
<reference evidence="2" key="1">
    <citation type="submission" date="2024-03" db="EMBL/GenBank/DDBJ databases">
        <title>WGS assembly of Saponaria officinalis var. Norfolk2.</title>
        <authorList>
            <person name="Jenkins J."/>
            <person name="Shu S."/>
            <person name="Grimwood J."/>
            <person name="Barry K."/>
            <person name="Goodstein D."/>
            <person name="Schmutz J."/>
            <person name="Leebens-Mack J."/>
            <person name="Osbourn A."/>
        </authorList>
    </citation>
    <scope>NUCLEOTIDE SEQUENCE [LARGE SCALE GENOMIC DNA]</scope>
    <source>
        <strain evidence="2">JIC</strain>
    </source>
</reference>
<evidence type="ECO:0000313" key="3">
    <source>
        <dbReference type="Proteomes" id="UP001443914"/>
    </source>
</evidence>
<dbReference type="EMBL" id="JBDFQZ010000003">
    <property type="protein sequence ID" value="KAK9741163.1"/>
    <property type="molecule type" value="Genomic_DNA"/>
</dbReference>